<dbReference type="AlphaFoldDB" id="A0A8J2P980"/>
<proteinExistence type="predicted"/>
<keyword evidence="2" id="KW-1185">Reference proteome</keyword>
<gene>
    <name evidence="1" type="ORF">AFUS01_LOCUS24377</name>
</gene>
<evidence type="ECO:0000313" key="1">
    <source>
        <dbReference type="EMBL" id="CAG7785772.1"/>
    </source>
</evidence>
<evidence type="ECO:0000313" key="2">
    <source>
        <dbReference type="Proteomes" id="UP000708208"/>
    </source>
</evidence>
<protein>
    <submittedName>
        <fullName evidence="1">Uncharacterized protein</fullName>
    </submittedName>
</protein>
<reference evidence="1" key="1">
    <citation type="submission" date="2021-06" db="EMBL/GenBank/DDBJ databases">
        <authorList>
            <person name="Hodson N. C."/>
            <person name="Mongue J. A."/>
            <person name="Jaron S. K."/>
        </authorList>
    </citation>
    <scope>NUCLEOTIDE SEQUENCE</scope>
</reference>
<organism evidence="1 2">
    <name type="scientific">Allacma fusca</name>
    <dbReference type="NCBI Taxonomy" id="39272"/>
    <lineage>
        <taxon>Eukaryota</taxon>
        <taxon>Metazoa</taxon>
        <taxon>Ecdysozoa</taxon>
        <taxon>Arthropoda</taxon>
        <taxon>Hexapoda</taxon>
        <taxon>Collembola</taxon>
        <taxon>Symphypleona</taxon>
        <taxon>Sminthuridae</taxon>
        <taxon>Allacma</taxon>
    </lineage>
</organism>
<comment type="caution">
    <text evidence="1">The sequence shown here is derived from an EMBL/GenBank/DDBJ whole genome shotgun (WGS) entry which is preliminary data.</text>
</comment>
<dbReference type="EMBL" id="CAJVCH010303464">
    <property type="protein sequence ID" value="CAG7785772.1"/>
    <property type="molecule type" value="Genomic_DNA"/>
</dbReference>
<accession>A0A8J2P980</accession>
<sequence length="72" mass="8133">MFMSTRAKSCNHTSRNALIVNINTIKLYSQSVGCLSSPPALCSPYNTKDTPIYATHNWKESTMLGIYRCQHH</sequence>
<name>A0A8J2P980_9HEXA</name>
<dbReference type="Proteomes" id="UP000708208">
    <property type="component" value="Unassembled WGS sequence"/>
</dbReference>